<evidence type="ECO:0000313" key="2">
    <source>
        <dbReference type="Proteomes" id="UP000677082"/>
    </source>
</evidence>
<dbReference type="RefSeq" id="WP_213013764.1">
    <property type="nucleotide sequence ID" value="NZ_BOQN01000185.1"/>
</dbReference>
<reference evidence="1 2" key="1">
    <citation type="submission" date="2021-03" db="EMBL/GenBank/DDBJ databases">
        <title>Whole genome shotgun sequence of Actinoplanes toevensis NBRC 105298.</title>
        <authorList>
            <person name="Komaki H."/>
            <person name="Tamura T."/>
        </authorList>
    </citation>
    <scope>NUCLEOTIDE SEQUENCE [LARGE SCALE GENOMIC DNA]</scope>
    <source>
        <strain evidence="1 2">NBRC 105298</strain>
    </source>
</reference>
<proteinExistence type="predicted"/>
<organism evidence="1 2">
    <name type="scientific">Paractinoplanes toevensis</name>
    <dbReference type="NCBI Taxonomy" id="571911"/>
    <lineage>
        <taxon>Bacteria</taxon>
        <taxon>Bacillati</taxon>
        <taxon>Actinomycetota</taxon>
        <taxon>Actinomycetes</taxon>
        <taxon>Micromonosporales</taxon>
        <taxon>Micromonosporaceae</taxon>
        <taxon>Paractinoplanes</taxon>
    </lineage>
</organism>
<evidence type="ECO:0000313" key="1">
    <source>
        <dbReference type="EMBL" id="GIM98146.1"/>
    </source>
</evidence>
<gene>
    <name evidence="1" type="ORF">Ato02nite_099390</name>
</gene>
<protein>
    <submittedName>
        <fullName evidence="1">Uncharacterized protein</fullName>
    </submittedName>
</protein>
<dbReference type="Proteomes" id="UP000677082">
    <property type="component" value="Unassembled WGS sequence"/>
</dbReference>
<sequence>MPVQALTRRMSRPTLILVVALAAVLILGLAAILIGVTNRDGDGPHTVTGSREREQNATFELLDGATSVRVRAEKIDDLYRISTPDGSGLTPKADRDDADVRLRLVPGPEAGSGIVDVVLNADVGWTVRIAGGTQETSIDLAGGVADGVQLAGGSSRIDVSLPKPAKPVAVEMTGGVDQFRVRLAAGTPARVQVGSGAGQVILDGQTHQGIAAGQSFTANGWQEGVAGVDVQARAGVGALVVGAQ</sequence>
<accession>A0A920BS07</accession>
<dbReference type="AlphaFoldDB" id="A0A920BS07"/>
<dbReference type="EMBL" id="BOQN01000185">
    <property type="protein sequence ID" value="GIM98146.1"/>
    <property type="molecule type" value="Genomic_DNA"/>
</dbReference>
<comment type="caution">
    <text evidence="1">The sequence shown here is derived from an EMBL/GenBank/DDBJ whole genome shotgun (WGS) entry which is preliminary data.</text>
</comment>
<keyword evidence="2" id="KW-1185">Reference proteome</keyword>
<name>A0A920BS07_9ACTN</name>